<gene>
    <name evidence="7" type="ORF">DFH07DRAFT_826743</name>
</gene>
<feature type="compositionally biased region" description="Low complexity" evidence="5">
    <location>
        <begin position="1"/>
        <end position="56"/>
    </location>
</feature>
<dbReference type="Proteomes" id="UP001215280">
    <property type="component" value="Unassembled WGS sequence"/>
</dbReference>
<proteinExistence type="predicted"/>
<feature type="compositionally biased region" description="Low complexity" evidence="5">
    <location>
        <begin position="349"/>
        <end position="364"/>
    </location>
</feature>
<feature type="compositionally biased region" description="Pro residues" evidence="5">
    <location>
        <begin position="239"/>
        <end position="249"/>
    </location>
</feature>
<evidence type="ECO:0000256" key="4">
    <source>
        <dbReference type="ARBA" id="ARBA00023136"/>
    </source>
</evidence>
<evidence type="ECO:0000313" key="7">
    <source>
        <dbReference type="EMBL" id="KAJ7751277.1"/>
    </source>
</evidence>
<dbReference type="GO" id="GO:0016020">
    <property type="term" value="C:membrane"/>
    <property type="evidence" value="ECO:0007669"/>
    <property type="project" value="UniProtKB-SubCell"/>
</dbReference>
<evidence type="ECO:0000256" key="3">
    <source>
        <dbReference type="ARBA" id="ARBA00022989"/>
    </source>
</evidence>
<evidence type="ECO:0000256" key="6">
    <source>
        <dbReference type="SAM" id="Phobius"/>
    </source>
</evidence>
<evidence type="ECO:0000313" key="8">
    <source>
        <dbReference type="Proteomes" id="UP001215280"/>
    </source>
</evidence>
<evidence type="ECO:0000256" key="5">
    <source>
        <dbReference type="SAM" id="MobiDB-lite"/>
    </source>
</evidence>
<feature type="region of interest" description="Disordered" evidence="5">
    <location>
        <begin position="229"/>
        <end position="302"/>
    </location>
</feature>
<keyword evidence="2 6" id="KW-0812">Transmembrane</keyword>
<keyword evidence="3 6" id="KW-1133">Transmembrane helix</keyword>
<feature type="compositionally biased region" description="Low complexity" evidence="5">
    <location>
        <begin position="63"/>
        <end position="72"/>
    </location>
</feature>
<comment type="subcellular location">
    <subcellularLocation>
        <location evidence="1">Membrane</location>
        <topology evidence="1">Single-pass membrane protein</topology>
    </subcellularLocation>
</comment>
<evidence type="ECO:0000256" key="2">
    <source>
        <dbReference type="ARBA" id="ARBA00022692"/>
    </source>
</evidence>
<reference evidence="7" key="1">
    <citation type="submission" date="2023-03" db="EMBL/GenBank/DDBJ databases">
        <title>Massive genome expansion in bonnet fungi (Mycena s.s.) driven by repeated elements and novel gene families across ecological guilds.</title>
        <authorList>
            <consortium name="Lawrence Berkeley National Laboratory"/>
            <person name="Harder C.B."/>
            <person name="Miyauchi S."/>
            <person name="Viragh M."/>
            <person name="Kuo A."/>
            <person name="Thoen E."/>
            <person name="Andreopoulos B."/>
            <person name="Lu D."/>
            <person name="Skrede I."/>
            <person name="Drula E."/>
            <person name="Henrissat B."/>
            <person name="Morin E."/>
            <person name="Kohler A."/>
            <person name="Barry K."/>
            <person name="LaButti K."/>
            <person name="Morin E."/>
            <person name="Salamov A."/>
            <person name="Lipzen A."/>
            <person name="Mereny Z."/>
            <person name="Hegedus B."/>
            <person name="Baldrian P."/>
            <person name="Stursova M."/>
            <person name="Weitz H."/>
            <person name="Taylor A."/>
            <person name="Grigoriev I.V."/>
            <person name="Nagy L.G."/>
            <person name="Martin F."/>
            <person name="Kauserud H."/>
        </authorList>
    </citation>
    <scope>NUCLEOTIDE SEQUENCE</scope>
    <source>
        <strain evidence="7">CBHHK188m</strain>
    </source>
</reference>
<dbReference type="PANTHER" id="PTHR15549">
    <property type="entry name" value="PAIRED IMMUNOGLOBULIN-LIKE TYPE 2 RECEPTOR"/>
    <property type="match status" value="1"/>
</dbReference>
<dbReference type="Gene3D" id="1.20.5.510">
    <property type="entry name" value="Single helix bin"/>
    <property type="match status" value="1"/>
</dbReference>
<dbReference type="AlphaFoldDB" id="A0AAD7IWM1"/>
<name>A0AAD7IWM1_9AGAR</name>
<feature type="compositionally biased region" description="Low complexity" evidence="5">
    <location>
        <begin position="229"/>
        <end position="238"/>
    </location>
</feature>
<feature type="transmembrane region" description="Helical" evidence="6">
    <location>
        <begin position="129"/>
        <end position="151"/>
    </location>
</feature>
<dbReference type="InterPro" id="IPR051694">
    <property type="entry name" value="Immunoregulatory_rcpt-like"/>
</dbReference>
<dbReference type="EMBL" id="JARJLG010000079">
    <property type="protein sequence ID" value="KAJ7751277.1"/>
    <property type="molecule type" value="Genomic_DNA"/>
</dbReference>
<sequence length="406" mass="41272">MASPTSTSASSLSLASSVPISPSSPSATTPFSPSSSQSLPISTSSALPSSSSAVPTSSPPPSSSSTTVAPASSTILTTPSTTSFQSTITTTSNGQTITTFVQTTSTISAGTTITPSSSTAKQPVSHTGAIVGGVIGGLAFLGLLAGGFLWYRRRSRYKSEFDGNFDPAVVSGTRPISTGSQMLAAHTTGGTLPRMNIDEDDDDGMGGRLPHGAAGGGIITPFTYAPSVSGYGSSRSQSPPMPSGSPPPMSQYSHDGYPSTLSSAGGYYTAVPQQPQAIGGHYPPATPSSSSSSTYNPQSAKEREVLGARGAGLAVANPSHENESRFFSGSSYDEQYQAYLRAGPQNARSSSPPISPTTSSSGPGQRSNGGVLVHQDGGRVEPAETVREEADEIPPTYDSLPSGERK</sequence>
<protein>
    <submittedName>
        <fullName evidence="7">Uncharacterized protein</fullName>
    </submittedName>
</protein>
<organism evidence="7 8">
    <name type="scientific">Mycena maculata</name>
    <dbReference type="NCBI Taxonomy" id="230809"/>
    <lineage>
        <taxon>Eukaryota</taxon>
        <taxon>Fungi</taxon>
        <taxon>Dikarya</taxon>
        <taxon>Basidiomycota</taxon>
        <taxon>Agaricomycotina</taxon>
        <taxon>Agaricomycetes</taxon>
        <taxon>Agaricomycetidae</taxon>
        <taxon>Agaricales</taxon>
        <taxon>Marasmiineae</taxon>
        <taxon>Mycenaceae</taxon>
        <taxon>Mycena</taxon>
    </lineage>
</organism>
<keyword evidence="4 6" id="KW-0472">Membrane</keyword>
<feature type="compositionally biased region" description="Basic and acidic residues" evidence="5">
    <location>
        <begin position="376"/>
        <end position="388"/>
    </location>
</feature>
<evidence type="ECO:0000256" key="1">
    <source>
        <dbReference type="ARBA" id="ARBA00004167"/>
    </source>
</evidence>
<accession>A0AAD7IWM1</accession>
<feature type="region of interest" description="Disordered" evidence="5">
    <location>
        <begin position="339"/>
        <end position="406"/>
    </location>
</feature>
<feature type="region of interest" description="Disordered" evidence="5">
    <location>
        <begin position="1"/>
        <end position="72"/>
    </location>
</feature>
<dbReference type="GO" id="GO:0071944">
    <property type="term" value="C:cell periphery"/>
    <property type="evidence" value="ECO:0007669"/>
    <property type="project" value="UniProtKB-ARBA"/>
</dbReference>
<keyword evidence="8" id="KW-1185">Reference proteome</keyword>
<comment type="caution">
    <text evidence="7">The sequence shown here is derived from an EMBL/GenBank/DDBJ whole genome shotgun (WGS) entry which is preliminary data.</text>
</comment>